<keyword evidence="1" id="KW-0217">Developmental protein</keyword>
<comment type="caution">
    <text evidence="5">The sequence shown here is derived from an EMBL/GenBank/DDBJ whole genome shotgun (WGS) entry which is preliminary data.</text>
</comment>
<dbReference type="InterPro" id="IPR051226">
    <property type="entry name" value="PP1_Regulatory_Subunit"/>
</dbReference>
<evidence type="ECO:0000256" key="4">
    <source>
        <dbReference type="PROSITE-ProRule" id="PRU00023"/>
    </source>
</evidence>
<feature type="repeat" description="ANK" evidence="4">
    <location>
        <begin position="48"/>
        <end position="80"/>
    </location>
</feature>
<keyword evidence="6" id="KW-1185">Reference proteome</keyword>
<dbReference type="Pfam" id="PF12796">
    <property type="entry name" value="Ank_2"/>
    <property type="match status" value="1"/>
</dbReference>
<keyword evidence="2" id="KW-0677">Repeat</keyword>
<dbReference type="PROSITE" id="PS50088">
    <property type="entry name" value="ANK_REPEAT"/>
    <property type="match status" value="2"/>
</dbReference>
<evidence type="ECO:0000256" key="3">
    <source>
        <dbReference type="ARBA" id="ARBA00038386"/>
    </source>
</evidence>
<organism evidence="5 6">
    <name type="scientific">Platanthera guangdongensis</name>
    <dbReference type="NCBI Taxonomy" id="2320717"/>
    <lineage>
        <taxon>Eukaryota</taxon>
        <taxon>Viridiplantae</taxon>
        <taxon>Streptophyta</taxon>
        <taxon>Embryophyta</taxon>
        <taxon>Tracheophyta</taxon>
        <taxon>Spermatophyta</taxon>
        <taxon>Magnoliopsida</taxon>
        <taxon>Liliopsida</taxon>
        <taxon>Asparagales</taxon>
        <taxon>Orchidaceae</taxon>
        <taxon>Orchidoideae</taxon>
        <taxon>Orchideae</taxon>
        <taxon>Orchidinae</taxon>
        <taxon>Platanthera</taxon>
    </lineage>
</organism>
<dbReference type="InterPro" id="IPR036770">
    <property type="entry name" value="Ankyrin_rpt-contain_sf"/>
</dbReference>
<dbReference type="Gene3D" id="1.25.40.20">
    <property type="entry name" value="Ankyrin repeat-containing domain"/>
    <property type="match status" value="1"/>
</dbReference>
<reference evidence="5 6" key="1">
    <citation type="journal article" date="2022" name="Nat. Plants">
        <title>Genomes of leafy and leafless Platanthera orchids illuminate the evolution of mycoheterotrophy.</title>
        <authorList>
            <person name="Li M.H."/>
            <person name="Liu K.W."/>
            <person name="Li Z."/>
            <person name="Lu H.C."/>
            <person name="Ye Q.L."/>
            <person name="Zhang D."/>
            <person name="Wang J.Y."/>
            <person name="Li Y.F."/>
            <person name="Zhong Z.M."/>
            <person name="Liu X."/>
            <person name="Yu X."/>
            <person name="Liu D.K."/>
            <person name="Tu X.D."/>
            <person name="Liu B."/>
            <person name="Hao Y."/>
            <person name="Liao X.Y."/>
            <person name="Jiang Y.T."/>
            <person name="Sun W.H."/>
            <person name="Chen J."/>
            <person name="Chen Y.Q."/>
            <person name="Ai Y."/>
            <person name="Zhai J.W."/>
            <person name="Wu S.S."/>
            <person name="Zhou Z."/>
            <person name="Hsiao Y.Y."/>
            <person name="Wu W.L."/>
            <person name="Chen Y.Y."/>
            <person name="Lin Y.F."/>
            <person name="Hsu J.L."/>
            <person name="Li C.Y."/>
            <person name="Wang Z.W."/>
            <person name="Zhao X."/>
            <person name="Zhong W.Y."/>
            <person name="Ma X.K."/>
            <person name="Ma L."/>
            <person name="Huang J."/>
            <person name="Chen G.Z."/>
            <person name="Huang M.Z."/>
            <person name="Huang L."/>
            <person name="Peng D.H."/>
            <person name="Luo Y.B."/>
            <person name="Zou S.Q."/>
            <person name="Chen S.P."/>
            <person name="Lan S."/>
            <person name="Tsai W.C."/>
            <person name="Van de Peer Y."/>
            <person name="Liu Z.J."/>
        </authorList>
    </citation>
    <scope>NUCLEOTIDE SEQUENCE [LARGE SCALE GENOMIC DNA]</scope>
    <source>
        <strain evidence="5">Lor288</strain>
    </source>
</reference>
<dbReference type="PROSITE" id="PS50297">
    <property type="entry name" value="ANK_REP_REGION"/>
    <property type="match status" value="2"/>
</dbReference>
<dbReference type="EMBL" id="JBBWWR010000010">
    <property type="protein sequence ID" value="KAK8960992.1"/>
    <property type="molecule type" value="Genomic_DNA"/>
</dbReference>
<feature type="repeat" description="ANK" evidence="4">
    <location>
        <begin position="15"/>
        <end position="47"/>
    </location>
</feature>
<evidence type="ECO:0000256" key="2">
    <source>
        <dbReference type="ARBA" id="ARBA00022737"/>
    </source>
</evidence>
<dbReference type="InterPro" id="IPR002110">
    <property type="entry name" value="Ankyrin_rpt"/>
</dbReference>
<evidence type="ECO:0008006" key="7">
    <source>
        <dbReference type="Google" id="ProtNLM"/>
    </source>
</evidence>
<accession>A0ABR2MA18</accession>
<dbReference type="SUPFAM" id="SSF48403">
    <property type="entry name" value="Ankyrin repeat"/>
    <property type="match status" value="1"/>
</dbReference>
<evidence type="ECO:0000256" key="1">
    <source>
        <dbReference type="ARBA" id="ARBA00022473"/>
    </source>
</evidence>
<evidence type="ECO:0000313" key="5">
    <source>
        <dbReference type="EMBL" id="KAK8960992.1"/>
    </source>
</evidence>
<dbReference type="PANTHER" id="PTHR24179">
    <property type="entry name" value="PROTEIN PHOSPHATASE 1 REGULATORY SUBUNIT 12"/>
    <property type="match status" value="1"/>
</dbReference>
<evidence type="ECO:0000313" key="6">
    <source>
        <dbReference type="Proteomes" id="UP001412067"/>
    </source>
</evidence>
<sequence length="151" mass="15808">MAVRATGRVLERDQNGWTALHVAAFKGRAEAVRELVESGAELEAVDDAGYTPLRCAVEAGRTEVALLLIGYGAKTGLKGYIRSKGGVIGRACAVGSGAVSGLSPVRECCAAAVSSALVNTIDVESNGSTCFEMQEAITSDGRTFYKHNYSF</sequence>
<protein>
    <recommendedName>
        <fullName evidence="7">Ankyrin repeat protein</fullName>
    </recommendedName>
</protein>
<name>A0ABR2MA18_9ASPA</name>
<dbReference type="Proteomes" id="UP001412067">
    <property type="component" value="Unassembled WGS sequence"/>
</dbReference>
<keyword evidence="4" id="KW-0040">ANK repeat</keyword>
<dbReference type="PANTHER" id="PTHR24179:SF21">
    <property type="entry name" value="MYOSIN BINDING SUBUNIT, ISOFORM O"/>
    <property type="match status" value="1"/>
</dbReference>
<proteinExistence type="inferred from homology"/>
<dbReference type="SMART" id="SM00248">
    <property type="entry name" value="ANK"/>
    <property type="match status" value="2"/>
</dbReference>
<comment type="similarity">
    <text evidence="3">Belongs to the NRARP family.</text>
</comment>
<gene>
    <name evidence="5" type="ORF">KSP40_PGU016749</name>
</gene>